<evidence type="ECO:0000313" key="3">
    <source>
        <dbReference type="EMBL" id="KAH9290554.1"/>
    </source>
</evidence>
<dbReference type="GO" id="GO:0071037">
    <property type="term" value="P:nuclear polyadenylation-dependent snRNA catabolic process"/>
    <property type="evidence" value="ECO:0007669"/>
    <property type="project" value="TreeGrafter"/>
</dbReference>
<keyword evidence="4" id="KW-1185">Reference proteome</keyword>
<evidence type="ECO:0000259" key="2">
    <source>
        <dbReference type="PROSITE" id="PS50967"/>
    </source>
</evidence>
<dbReference type="SMART" id="SM00474">
    <property type="entry name" value="35EXOc"/>
    <property type="match status" value="1"/>
</dbReference>
<dbReference type="GO" id="GO:0071035">
    <property type="term" value="P:nuclear polyadenylation-dependent rRNA catabolic process"/>
    <property type="evidence" value="ECO:0007669"/>
    <property type="project" value="TreeGrafter"/>
</dbReference>
<dbReference type="GO" id="GO:0071038">
    <property type="term" value="P:TRAMP-dependent tRNA surveillance pathway"/>
    <property type="evidence" value="ECO:0007669"/>
    <property type="project" value="TreeGrafter"/>
</dbReference>
<comment type="caution">
    <text evidence="3">The sequence shown here is derived from an EMBL/GenBank/DDBJ whole genome shotgun (WGS) entry which is preliminary data.</text>
</comment>
<dbReference type="GO" id="GO:0005730">
    <property type="term" value="C:nucleolus"/>
    <property type="evidence" value="ECO:0007669"/>
    <property type="project" value="TreeGrafter"/>
</dbReference>
<dbReference type="Proteomes" id="UP000824469">
    <property type="component" value="Unassembled WGS sequence"/>
</dbReference>
<evidence type="ECO:0000313" key="4">
    <source>
        <dbReference type="Proteomes" id="UP000824469"/>
    </source>
</evidence>
<dbReference type="AlphaFoldDB" id="A0AA38C5C9"/>
<dbReference type="GO" id="GO:0000176">
    <property type="term" value="C:nuclear exosome (RNase complex)"/>
    <property type="evidence" value="ECO:0007669"/>
    <property type="project" value="TreeGrafter"/>
</dbReference>
<keyword evidence="1" id="KW-1133">Transmembrane helix</keyword>
<dbReference type="InterPro" id="IPR002121">
    <property type="entry name" value="HRDC_dom"/>
</dbReference>
<dbReference type="GO" id="GO:0003727">
    <property type="term" value="F:single-stranded RNA binding"/>
    <property type="evidence" value="ECO:0007669"/>
    <property type="project" value="TreeGrafter"/>
</dbReference>
<protein>
    <recommendedName>
        <fullName evidence="2">HRDC domain-containing protein</fullName>
    </recommendedName>
</protein>
<dbReference type="InterPro" id="IPR036397">
    <property type="entry name" value="RNaseH_sf"/>
</dbReference>
<proteinExistence type="predicted"/>
<dbReference type="GO" id="GO:0071044">
    <property type="term" value="P:histone mRNA catabolic process"/>
    <property type="evidence" value="ECO:0007669"/>
    <property type="project" value="TreeGrafter"/>
</dbReference>
<dbReference type="Pfam" id="PF00570">
    <property type="entry name" value="HRDC"/>
    <property type="match status" value="1"/>
</dbReference>
<organism evidence="3 4">
    <name type="scientific">Taxus chinensis</name>
    <name type="common">Chinese yew</name>
    <name type="synonym">Taxus wallichiana var. chinensis</name>
    <dbReference type="NCBI Taxonomy" id="29808"/>
    <lineage>
        <taxon>Eukaryota</taxon>
        <taxon>Viridiplantae</taxon>
        <taxon>Streptophyta</taxon>
        <taxon>Embryophyta</taxon>
        <taxon>Tracheophyta</taxon>
        <taxon>Spermatophyta</taxon>
        <taxon>Pinopsida</taxon>
        <taxon>Pinidae</taxon>
        <taxon>Conifers II</taxon>
        <taxon>Cupressales</taxon>
        <taxon>Taxaceae</taxon>
        <taxon>Taxus</taxon>
    </lineage>
</organism>
<evidence type="ECO:0000256" key="1">
    <source>
        <dbReference type="SAM" id="Phobius"/>
    </source>
</evidence>
<dbReference type="PANTHER" id="PTHR12124:SF68">
    <property type="entry name" value="PROTEIN RRP6-LIKE 3"/>
    <property type="match status" value="1"/>
</dbReference>
<dbReference type="InterPro" id="IPR010997">
    <property type="entry name" value="HRDC-like_sf"/>
</dbReference>
<keyword evidence="1" id="KW-0472">Membrane</keyword>
<dbReference type="Gene3D" id="3.30.420.10">
    <property type="entry name" value="Ribonuclease H-like superfamily/Ribonuclease H"/>
    <property type="match status" value="1"/>
</dbReference>
<dbReference type="EMBL" id="JAHRHJ020003813">
    <property type="protein sequence ID" value="KAH9290554.1"/>
    <property type="molecule type" value="Genomic_DNA"/>
</dbReference>
<keyword evidence="1" id="KW-0812">Transmembrane</keyword>
<dbReference type="GO" id="GO:0071051">
    <property type="term" value="P:poly(A)-dependent snoRNA 3'-end processing"/>
    <property type="evidence" value="ECO:0007669"/>
    <property type="project" value="TreeGrafter"/>
</dbReference>
<dbReference type="InterPro" id="IPR012337">
    <property type="entry name" value="RNaseH-like_sf"/>
</dbReference>
<feature type="non-terminal residue" evidence="3">
    <location>
        <position position="1"/>
    </location>
</feature>
<dbReference type="GO" id="GO:0071036">
    <property type="term" value="P:nuclear polyadenylation-dependent snoRNA catabolic process"/>
    <property type="evidence" value="ECO:0007669"/>
    <property type="project" value="TreeGrafter"/>
</dbReference>
<dbReference type="PROSITE" id="PS50967">
    <property type="entry name" value="HRDC"/>
    <property type="match status" value="1"/>
</dbReference>
<dbReference type="Pfam" id="PF01612">
    <property type="entry name" value="DNA_pol_A_exo1"/>
    <property type="match status" value="1"/>
</dbReference>
<gene>
    <name evidence="3" type="ORF">KI387_034671</name>
</gene>
<reference evidence="3 4" key="1">
    <citation type="journal article" date="2021" name="Nat. Plants">
        <title>The Taxus genome provides insights into paclitaxel biosynthesis.</title>
        <authorList>
            <person name="Xiong X."/>
            <person name="Gou J."/>
            <person name="Liao Q."/>
            <person name="Li Y."/>
            <person name="Zhou Q."/>
            <person name="Bi G."/>
            <person name="Li C."/>
            <person name="Du R."/>
            <person name="Wang X."/>
            <person name="Sun T."/>
            <person name="Guo L."/>
            <person name="Liang H."/>
            <person name="Lu P."/>
            <person name="Wu Y."/>
            <person name="Zhang Z."/>
            <person name="Ro D.K."/>
            <person name="Shang Y."/>
            <person name="Huang S."/>
            <person name="Yan J."/>
        </authorList>
    </citation>
    <scope>NUCLEOTIDE SEQUENCE [LARGE SCALE GENOMIC DNA]</scope>
    <source>
        <strain evidence="3">Ta-2019</strain>
    </source>
</reference>
<name>A0AA38C5C9_TAXCH</name>
<dbReference type="GO" id="GO:0000166">
    <property type="term" value="F:nucleotide binding"/>
    <property type="evidence" value="ECO:0007669"/>
    <property type="project" value="InterPro"/>
</dbReference>
<sequence>RGFNLAAVERMKSRLVLTLSCVATAAAVCLFAISILHHRKRKRERNRNDESIEEKPQNKFNHILADNSYSPFLHHHHQHGHEDADTAKVSHPYKDRIQFLLEHPSHPLQFGSISDPLSLDGPYKWIQERSELEALSELLSQERVFAVDTEQHSLRSFLGFTALIQISTQKEDYLLDAIALHDDMEVLQSVFANPEICKVFHGADSDILWLQRDFHIYVVNLFDTARACDVLRKPQRSLAYLLQTYCRISSNKIFQRADWRLRPLPHPMIEYARIDAHYLLYIMDCLCAELNRSRLGEDALQNTCSDLEYSSMFEEVARRSNLITLQLYEKDGQSPRGEASVTSILSRYYGSQGASFYKSREPRLLKNGRFERLVRKLCIWRDTVARAEDESLRFVLSDRAILFLARAEPTSPKRIYSTISTADSISQTVDICSFMTPLPSPSPVIYAYINDLCQLMREDFVNINYILQEGNNAGLSSRLNARLDKENRDGASKQGRKEASRAQFAQKFSCKSPVYHNCRIYANDGRLLCYCDRRKLDWYIRRDLAELVQDDPPAVKLLFEPKGRPEDENNEFYIQSKKNLCVGCGETNHYLRYRIIPSCYRMHFPEHLKSHRSHDIVLLCIDCHEIAHSAAEKYKRQIAAEFGIPLFAKKVVDSGTNGNGNNEVEYVADGGERGVSPLQLRAAAIALMHHGSAMPKERREELVLVIKTYFGGKDITDEDLEAALFVGMGPKEKRRLRKRRGLVLNHLNISSGSLEGNICSSHVETSMSEKILATEEIGGFLSTVMESEDICLGQDNQEIETVHDYANRT</sequence>
<dbReference type="InterPro" id="IPR044876">
    <property type="entry name" value="HRDC_dom_sf"/>
</dbReference>
<dbReference type="InterPro" id="IPR045092">
    <property type="entry name" value="Rrp6-like"/>
</dbReference>
<dbReference type="SUPFAM" id="SSF53098">
    <property type="entry name" value="Ribonuclease H-like"/>
    <property type="match status" value="1"/>
</dbReference>
<dbReference type="PANTHER" id="PTHR12124">
    <property type="entry name" value="POLYMYOSITIS/SCLERODERMA AUTOANTIGEN-RELATED"/>
    <property type="match status" value="1"/>
</dbReference>
<dbReference type="Gene3D" id="1.10.150.80">
    <property type="entry name" value="HRDC domain"/>
    <property type="match status" value="1"/>
</dbReference>
<feature type="transmembrane region" description="Helical" evidence="1">
    <location>
        <begin position="15"/>
        <end position="37"/>
    </location>
</feature>
<dbReference type="SUPFAM" id="SSF47819">
    <property type="entry name" value="HRDC-like"/>
    <property type="match status" value="1"/>
</dbReference>
<dbReference type="OMA" id="CHHKASA"/>
<accession>A0AA38C5C9</accession>
<dbReference type="InterPro" id="IPR002562">
    <property type="entry name" value="3'-5'_exonuclease_dom"/>
</dbReference>
<dbReference type="GO" id="GO:0071040">
    <property type="term" value="P:nuclear polyadenylation-dependent antisense transcript catabolic process"/>
    <property type="evidence" value="ECO:0007669"/>
    <property type="project" value="TreeGrafter"/>
</dbReference>
<dbReference type="GO" id="GO:0071039">
    <property type="term" value="P:nuclear polyadenylation-dependent CUT catabolic process"/>
    <property type="evidence" value="ECO:0007669"/>
    <property type="project" value="TreeGrafter"/>
</dbReference>
<dbReference type="GO" id="GO:0000467">
    <property type="term" value="P:exonucleolytic trimming to generate mature 3'-end of 5.8S rRNA from tricistronic rRNA transcript (SSU-rRNA, 5.8S rRNA, LSU-rRNA)"/>
    <property type="evidence" value="ECO:0007669"/>
    <property type="project" value="InterPro"/>
</dbReference>
<dbReference type="GO" id="GO:0000175">
    <property type="term" value="F:3'-5'-RNA exonuclease activity"/>
    <property type="evidence" value="ECO:0007669"/>
    <property type="project" value="InterPro"/>
</dbReference>
<feature type="domain" description="HRDC" evidence="2">
    <location>
        <begin position="367"/>
        <end position="448"/>
    </location>
</feature>